<proteinExistence type="predicted"/>
<reference evidence="1 2" key="1">
    <citation type="submission" date="2016-08" db="EMBL/GenBank/DDBJ databases">
        <authorList>
            <person name="Seilhamer J.J."/>
        </authorList>
    </citation>
    <scope>NUCLEOTIDE SEQUENCE [LARGE SCALE GENOMIC DNA]</scope>
    <source>
        <strain evidence="1 2">CFBP4644</strain>
    </source>
</reference>
<dbReference type="Proteomes" id="UP000239865">
    <property type="component" value="Unassembled WGS sequence"/>
</dbReference>
<gene>
    <name evidence="1" type="ORF">XmelCFBP4644_19870</name>
</gene>
<protein>
    <submittedName>
        <fullName evidence="1">Uncharacterized protein</fullName>
    </submittedName>
</protein>
<dbReference type="EMBL" id="MDEH01000019">
    <property type="protein sequence ID" value="PPU70584.1"/>
    <property type="molecule type" value="Genomic_DNA"/>
</dbReference>
<evidence type="ECO:0000313" key="1">
    <source>
        <dbReference type="EMBL" id="PPU70584.1"/>
    </source>
</evidence>
<dbReference type="RefSeq" id="WP_104588923.1">
    <property type="nucleotide sequence ID" value="NZ_JAJGQH010000025.1"/>
</dbReference>
<comment type="caution">
    <text evidence="1">The sequence shown here is derived from an EMBL/GenBank/DDBJ whole genome shotgun (WGS) entry which is preliminary data.</text>
</comment>
<sequence length="167" mass="17493">MSVLLGVTAAGCSQPNESAAGHHLPAGGRTIAVSEQAQASTGEATEVNCPPRGYADVSSLGQRQLDPLYEIAKFALDGDLSREEFGSNPRYIEIALFGAEFLSTTDRAIRGIVDATSTPPISVASGAKLALKLASLEKNGRYARTGAMGALQAKIKTCLLMVKNDLR</sequence>
<name>A0A2S7DA30_9XANT</name>
<accession>A0A2S7DA30</accession>
<dbReference type="AlphaFoldDB" id="A0A2S7DA30"/>
<organism evidence="1 2">
    <name type="scientific">Xanthomonas melonis</name>
    <dbReference type="NCBI Taxonomy" id="56456"/>
    <lineage>
        <taxon>Bacteria</taxon>
        <taxon>Pseudomonadati</taxon>
        <taxon>Pseudomonadota</taxon>
        <taxon>Gammaproteobacteria</taxon>
        <taxon>Lysobacterales</taxon>
        <taxon>Lysobacteraceae</taxon>
        <taxon>Xanthomonas</taxon>
    </lineage>
</organism>
<evidence type="ECO:0000313" key="2">
    <source>
        <dbReference type="Proteomes" id="UP000239865"/>
    </source>
</evidence>